<dbReference type="Gene3D" id="1.10.10.60">
    <property type="entry name" value="Homeodomain-like"/>
    <property type="match status" value="1"/>
</dbReference>
<dbReference type="Proteomes" id="UP000593719">
    <property type="component" value="Chromosome"/>
</dbReference>
<dbReference type="InterPro" id="IPR009057">
    <property type="entry name" value="Homeodomain-like_sf"/>
</dbReference>
<dbReference type="InterPro" id="IPR051839">
    <property type="entry name" value="RD_transcriptional_regulator"/>
</dbReference>
<feature type="coiled-coil region" evidence="1">
    <location>
        <begin position="67"/>
        <end position="101"/>
    </location>
</feature>
<dbReference type="PANTHER" id="PTHR33215">
    <property type="entry name" value="PROTEIN DISTAL ANTENNA"/>
    <property type="match status" value="1"/>
</dbReference>
<accession>A0A7M1AYM1</accession>
<dbReference type="GO" id="GO:0003677">
    <property type="term" value="F:DNA binding"/>
    <property type="evidence" value="ECO:0007669"/>
    <property type="project" value="InterPro"/>
</dbReference>
<keyword evidence="1" id="KW-0175">Coiled coil</keyword>
<dbReference type="KEGG" id="ssei:FJR45_00645"/>
<gene>
    <name evidence="2" type="ORF">FJR45_00645</name>
</gene>
<evidence type="ECO:0000313" key="3">
    <source>
        <dbReference type="Proteomes" id="UP000593719"/>
    </source>
</evidence>
<protein>
    <submittedName>
        <fullName evidence="2">Transposase</fullName>
    </submittedName>
</protein>
<dbReference type="SUPFAM" id="SSF46689">
    <property type="entry name" value="Homeodomain-like"/>
    <property type="match status" value="1"/>
</dbReference>
<dbReference type="GO" id="GO:0006313">
    <property type="term" value="P:DNA transposition"/>
    <property type="evidence" value="ECO:0007669"/>
    <property type="project" value="InterPro"/>
</dbReference>
<dbReference type="EMBL" id="CP041235">
    <property type="protein sequence ID" value="QOP42541.1"/>
    <property type="molecule type" value="Genomic_DNA"/>
</dbReference>
<reference evidence="2 3" key="1">
    <citation type="submission" date="2019-06" db="EMBL/GenBank/DDBJ databases">
        <title>Sulfurimonas gotlandica sp. nov., a chemoautotrophic and psychrotolerant epsilonproteobacterium isolated from a pelagic redoxcline, and an emended description of the genus Sulfurimonas.</title>
        <authorList>
            <person name="Wang S."/>
            <person name="Jiang L."/>
            <person name="Shao Z."/>
        </authorList>
    </citation>
    <scope>NUCLEOTIDE SEQUENCE [LARGE SCALE GENOMIC DNA]</scope>
    <source>
        <strain evidence="2 3">S2-6</strain>
    </source>
</reference>
<dbReference type="Pfam" id="PF01527">
    <property type="entry name" value="HTH_Tnp_1"/>
    <property type="match status" value="1"/>
</dbReference>
<dbReference type="AlphaFoldDB" id="A0A7M1AYM1"/>
<evidence type="ECO:0000256" key="1">
    <source>
        <dbReference type="SAM" id="Coils"/>
    </source>
</evidence>
<dbReference type="GO" id="GO:0004803">
    <property type="term" value="F:transposase activity"/>
    <property type="evidence" value="ECO:0007669"/>
    <property type="project" value="InterPro"/>
</dbReference>
<dbReference type="InterPro" id="IPR002514">
    <property type="entry name" value="Transposase_8"/>
</dbReference>
<proteinExistence type="predicted"/>
<name>A0A7M1AYM1_9BACT</name>
<dbReference type="PANTHER" id="PTHR33215:SF13">
    <property type="entry name" value="PROTEIN DISTAL ANTENNA"/>
    <property type="match status" value="1"/>
</dbReference>
<keyword evidence="3" id="KW-1185">Reference proteome</keyword>
<organism evidence="2 3">
    <name type="scientific">Sulfurimonas sediminis</name>
    <dbReference type="NCBI Taxonomy" id="2590020"/>
    <lineage>
        <taxon>Bacteria</taxon>
        <taxon>Pseudomonadati</taxon>
        <taxon>Campylobacterota</taxon>
        <taxon>Epsilonproteobacteria</taxon>
        <taxon>Campylobacterales</taxon>
        <taxon>Sulfurimonadaceae</taxon>
        <taxon>Sulfurimonas</taxon>
    </lineage>
</organism>
<sequence>MSKDKKKMKNSKYTREFRDSSVQLVMNSNESTAKIAKDLDVNEKTLYNWVREYKKANNIPIAARGGFANSSTVKETAEEENKRLRAENKLLKQERDILKKATAYFAKETL</sequence>
<dbReference type="RefSeq" id="WP_193150904.1">
    <property type="nucleotide sequence ID" value="NZ_CP041235.1"/>
</dbReference>
<evidence type="ECO:0000313" key="2">
    <source>
        <dbReference type="EMBL" id="QOP42541.1"/>
    </source>
</evidence>